<feature type="non-terminal residue" evidence="1">
    <location>
        <position position="1"/>
    </location>
</feature>
<reference evidence="1 2" key="1">
    <citation type="submission" date="2018-08" db="EMBL/GenBank/DDBJ databases">
        <title>Aphanomyces genome sequencing and annotation.</title>
        <authorList>
            <person name="Minardi D."/>
            <person name="Oidtmann B."/>
            <person name="Van Der Giezen M."/>
            <person name="Studholme D.J."/>
        </authorList>
    </citation>
    <scope>NUCLEOTIDE SEQUENCE [LARGE SCALE GENOMIC DNA]</scope>
    <source>
        <strain evidence="1 2">NJM0002</strain>
    </source>
</reference>
<dbReference type="Proteomes" id="UP000285060">
    <property type="component" value="Unassembled WGS sequence"/>
</dbReference>
<evidence type="ECO:0000313" key="2">
    <source>
        <dbReference type="Proteomes" id="UP000285060"/>
    </source>
</evidence>
<dbReference type="EMBL" id="QUSY01003812">
    <property type="protein sequence ID" value="RHY16104.1"/>
    <property type="molecule type" value="Genomic_DNA"/>
</dbReference>
<proteinExistence type="predicted"/>
<dbReference type="VEuPathDB" id="FungiDB:H310_09742"/>
<accession>A0A3R6V2B8</accession>
<protein>
    <submittedName>
        <fullName evidence="1">Uncharacterized protein</fullName>
    </submittedName>
</protein>
<organism evidence="1 2">
    <name type="scientific">Aphanomyces invadans</name>
    <dbReference type="NCBI Taxonomy" id="157072"/>
    <lineage>
        <taxon>Eukaryota</taxon>
        <taxon>Sar</taxon>
        <taxon>Stramenopiles</taxon>
        <taxon>Oomycota</taxon>
        <taxon>Saprolegniomycetes</taxon>
        <taxon>Saprolegniales</taxon>
        <taxon>Verrucalvaceae</taxon>
        <taxon>Aphanomyces</taxon>
    </lineage>
</organism>
<gene>
    <name evidence="1" type="ORF">DYB32_010676</name>
</gene>
<keyword evidence="2" id="KW-1185">Reference proteome</keyword>
<name>A0A3R6V2B8_9STRA</name>
<comment type="caution">
    <text evidence="1">The sequence shown here is derived from an EMBL/GenBank/DDBJ whole genome shotgun (WGS) entry which is preliminary data.</text>
</comment>
<dbReference type="AlphaFoldDB" id="A0A3R6V2B8"/>
<evidence type="ECO:0000313" key="1">
    <source>
        <dbReference type="EMBL" id="RHY16104.1"/>
    </source>
</evidence>
<sequence>DIWKHWSSVPLARRLNPALALPDALDMPIWLQTNPPFMVRNHASGARCIAHALKFHRPFYKYVARLGFVCLADFYLPNGNWPNAEELDIMLWPDPDAIVQDWPINVQLLHSLLTTVLRQVHGAFGVFCNYVRPANRRPRPHFAHQPHDPRQEVVPFASTTDQHLQRLAWHPPVLPRRHPLHREPHLVTTEQLTRHVKAVRKLLQLPAPIYGDVWLRLLFKMLPVQSRFPFLQDTQPRIMECTYRPCHLIETERHAFRDCPCVRGIWTFHETVWRVVGVTFTWECIESLSFTTFVVDERHAAVKDHLFHLWVMLTAVILHMVWTHRNKARFETYREPPRHAWQEQSTLTWATSVRRHLRLLHDDIVRRDALIQLMHELLEHPLYRSIHQQHPTLLQLHPDER</sequence>